<name>A0A6J3KJI4_9HYME</name>
<dbReference type="Proteomes" id="UP000504631">
    <property type="component" value="Unplaced"/>
</dbReference>
<dbReference type="KEGG" id="bvk:117234958"/>
<accession>A0A6J3KJI4</accession>
<dbReference type="GeneID" id="117234958"/>
<protein>
    <submittedName>
        <fullName evidence="3">Uncharacterized protein LOC117234958</fullName>
    </submittedName>
</protein>
<organism evidence="2 3">
    <name type="scientific">Bombus vosnesenskii</name>
    <dbReference type="NCBI Taxonomy" id="207650"/>
    <lineage>
        <taxon>Eukaryota</taxon>
        <taxon>Metazoa</taxon>
        <taxon>Ecdysozoa</taxon>
        <taxon>Arthropoda</taxon>
        <taxon>Hexapoda</taxon>
        <taxon>Insecta</taxon>
        <taxon>Pterygota</taxon>
        <taxon>Neoptera</taxon>
        <taxon>Endopterygota</taxon>
        <taxon>Hymenoptera</taxon>
        <taxon>Apocrita</taxon>
        <taxon>Aculeata</taxon>
        <taxon>Apoidea</taxon>
        <taxon>Anthophila</taxon>
        <taxon>Apidae</taxon>
        <taxon>Bombus</taxon>
        <taxon>Pyrobombus</taxon>
    </lineage>
</organism>
<keyword evidence="1" id="KW-0732">Signal</keyword>
<evidence type="ECO:0000256" key="1">
    <source>
        <dbReference type="SAM" id="SignalP"/>
    </source>
</evidence>
<sequence length="136" mass="15490">MCQIRVALFTTMLLAIVEISIANTISRQSLQCKNVARDAIMNSCKGERIKRSMGNVQLLLHYLRNENVEVSRRPEDLLGFSLSSDELEELLDEIGYRMPRSSKDRSRQIFQSVAMKCCPNPKLCYDNPGIIPCMGY</sequence>
<gene>
    <name evidence="3" type="primary">LOC117234958</name>
</gene>
<dbReference type="AlphaFoldDB" id="A0A6J3KJI4"/>
<proteinExistence type="predicted"/>
<evidence type="ECO:0000313" key="2">
    <source>
        <dbReference type="Proteomes" id="UP000504631"/>
    </source>
</evidence>
<keyword evidence="2" id="KW-1185">Reference proteome</keyword>
<feature type="signal peptide" evidence="1">
    <location>
        <begin position="1"/>
        <end position="22"/>
    </location>
</feature>
<dbReference type="RefSeq" id="XP_033352441.1">
    <property type="nucleotide sequence ID" value="XM_033496550.1"/>
</dbReference>
<reference evidence="3" key="1">
    <citation type="submission" date="2025-08" db="UniProtKB">
        <authorList>
            <consortium name="RefSeq"/>
        </authorList>
    </citation>
    <scope>IDENTIFICATION</scope>
    <source>
        <tissue evidence="3">Muscle</tissue>
    </source>
</reference>
<feature type="chain" id="PRO_5027071449" evidence="1">
    <location>
        <begin position="23"/>
        <end position="136"/>
    </location>
</feature>
<evidence type="ECO:0000313" key="3">
    <source>
        <dbReference type="RefSeq" id="XP_033352441.1"/>
    </source>
</evidence>